<dbReference type="AlphaFoldDB" id="A0AAW1XN38"/>
<proteinExistence type="inferred from homology"/>
<evidence type="ECO:0000256" key="5">
    <source>
        <dbReference type="ARBA" id="ARBA00023136"/>
    </source>
</evidence>
<protein>
    <recommendedName>
        <fullName evidence="9">Protein VTE6, chloroplastic</fullName>
    </recommendedName>
</protein>
<comment type="caution">
    <text evidence="7">The sequence shown here is derived from an EMBL/GenBank/DDBJ whole genome shotgun (WGS) entry which is preliminary data.</text>
</comment>
<evidence type="ECO:0008006" key="9">
    <source>
        <dbReference type="Google" id="ProtNLM"/>
    </source>
</evidence>
<reference evidence="7 8" key="1">
    <citation type="journal article" date="2023" name="G3 (Bethesda)">
        <title>A chromosome-length genome assembly and annotation of blackberry (Rubus argutus, cv. 'Hillquist').</title>
        <authorList>
            <person name="Bruna T."/>
            <person name="Aryal R."/>
            <person name="Dudchenko O."/>
            <person name="Sargent D.J."/>
            <person name="Mead D."/>
            <person name="Buti M."/>
            <person name="Cavallini A."/>
            <person name="Hytonen T."/>
            <person name="Andres J."/>
            <person name="Pham M."/>
            <person name="Weisz D."/>
            <person name="Mascagni F."/>
            <person name="Usai G."/>
            <person name="Natali L."/>
            <person name="Bassil N."/>
            <person name="Fernandez G.E."/>
            <person name="Lomsadze A."/>
            <person name="Armour M."/>
            <person name="Olukolu B."/>
            <person name="Poorten T."/>
            <person name="Britton C."/>
            <person name="Davik J."/>
            <person name="Ashrafi H."/>
            <person name="Aiden E.L."/>
            <person name="Borodovsky M."/>
            <person name="Worthington M."/>
        </authorList>
    </citation>
    <scope>NUCLEOTIDE SEQUENCE [LARGE SCALE GENOMIC DNA]</scope>
    <source>
        <strain evidence="7">PI 553951</strain>
    </source>
</reference>
<dbReference type="InterPro" id="IPR002794">
    <property type="entry name" value="DUF92_TMEM19"/>
</dbReference>
<feature type="transmembrane region" description="Helical" evidence="6">
    <location>
        <begin position="238"/>
        <end position="257"/>
    </location>
</feature>
<comment type="similarity">
    <text evidence="2">Belongs to the TMEM19 family.</text>
</comment>
<evidence type="ECO:0000256" key="3">
    <source>
        <dbReference type="ARBA" id="ARBA00022692"/>
    </source>
</evidence>
<feature type="transmembrane region" description="Helical" evidence="6">
    <location>
        <begin position="158"/>
        <end position="179"/>
    </location>
</feature>
<evidence type="ECO:0000256" key="4">
    <source>
        <dbReference type="ARBA" id="ARBA00022989"/>
    </source>
</evidence>
<dbReference type="Pfam" id="PF01940">
    <property type="entry name" value="DUF92"/>
    <property type="match status" value="1"/>
</dbReference>
<evidence type="ECO:0000256" key="6">
    <source>
        <dbReference type="SAM" id="Phobius"/>
    </source>
</evidence>
<sequence length="321" mass="33854">MALSTHLLLHIKPPSPLPSLQSHRSSFPILPRKIPIQNPNRDKPLKQFTMQKPHASTTVQSAVSNAVSLIQSSPATWQSAILCNILIFVLGSPILVSGLSLSGIAAAFLLGTLTWRAFGPSGFLLVATYFIIGTAVTKVRMAQKEAEGVAEKRKGRRGPGSVIGSSAAGCICAFLKIFLVGGKAYSRLWQLGFVASFCTKLSDTVSSEVGKAYGKTTYLVTTLTVVPRGTEGAVSVEGTLAGLLASVLLAFVGCLMGQISGPEAIICVIASQLANVGESIIGAALQEKEGFRWLNNDAVNVINISMGSIFAVLMQQVLLQN</sequence>
<keyword evidence="3 6" id="KW-0812">Transmembrane</keyword>
<keyword evidence="8" id="KW-1185">Reference proteome</keyword>
<name>A0AAW1XN38_RUBAR</name>
<evidence type="ECO:0000313" key="7">
    <source>
        <dbReference type="EMBL" id="KAK9937774.1"/>
    </source>
</evidence>
<evidence type="ECO:0000256" key="1">
    <source>
        <dbReference type="ARBA" id="ARBA00004141"/>
    </source>
</evidence>
<comment type="subcellular location">
    <subcellularLocation>
        <location evidence="1">Membrane</location>
        <topology evidence="1">Multi-pass membrane protein</topology>
    </subcellularLocation>
</comment>
<keyword evidence="5 6" id="KW-0472">Membrane</keyword>
<dbReference type="PANTHER" id="PTHR13353:SF5">
    <property type="entry name" value="TRANSMEMBRANE PROTEIN 19"/>
    <property type="match status" value="1"/>
</dbReference>
<dbReference type="EMBL" id="JBEDUW010000003">
    <property type="protein sequence ID" value="KAK9937774.1"/>
    <property type="molecule type" value="Genomic_DNA"/>
</dbReference>
<dbReference type="Proteomes" id="UP001457282">
    <property type="component" value="Unassembled WGS sequence"/>
</dbReference>
<gene>
    <name evidence="7" type="ORF">M0R45_014544</name>
</gene>
<organism evidence="7 8">
    <name type="scientific">Rubus argutus</name>
    <name type="common">Southern blackberry</name>
    <dbReference type="NCBI Taxonomy" id="59490"/>
    <lineage>
        <taxon>Eukaryota</taxon>
        <taxon>Viridiplantae</taxon>
        <taxon>Streptophyta</taxon>
        <taxon>Embryophyta</taxon>
        <taxon>Tracheophyta</taxon>
        <taxon>Spermatophyta</taxon>
        <taxon>Magnoliopsida</taxon>
        <taxon>eudicotyledons</taxon>
        <taxon>Gunneridae</taxon>
        <taxon>Pentapetalae</taxon>
        <taxon>rosids</taxon>
        <taxon>fabids</taxon>
        <taxon>Rosales</taxon>
        <taxon>Rosaceae</taxon>
        <taxon>Rosoideae</taxon>
        <taxon>Rosoideae incertae sedis</taxon>
        <taxon>Rubus</taxon>
    </lineage>
</organism>
<dbReference type="PANTHER" id="PTHR13353">
    <property type="entry name" value="TRANSMEMBRANE PROTEIN 19"/>
    <property type="match status" value="1"/>
</dbReference>
<accession>A0AAW1XN38</accession>
<evidence type="ECO:0000256" key="2">
    <source>
        <dbReference type="ARBA" id="ARBA00009012"/>
    </source>
</evidence>
<evidence type="ECO:0000313" key="8">
    <source>
        <dbReference type="Proteomes" id="UP001457282"/>
    </source>
</evidence>
<feature type="transmembrane region" description="Helical" evidence="6">
    <location>
        <begin position="117"/>
        <end position="137"/>
    </location>
</feature>
<feature type="transmembrane region" description="Helical" evidence="6">
    <location>
        <begin position="81"/>
        <end position="111"/>
    </location>
</feature>
<dbReference type="GO" id="GO:0009706">
    <property type="term" value="C:chloroplast inner membrane"/>
    <property type="evidence" value="ECO:0007669"/>
    <property type="project" value="TreeGrafter"/>
</dbReference>
<keyword evidence="4 6" id="KW-1133">Transmembrane helix</keyword>